<dbReference type="SFLD" id="SFLDS00001">
    <property type="entry name" value="Enolase"/>
    <property type="match status" value="1"/>
</dbReference>
<dbReference type="SUPFAM" id="SSF54826">
    <property type="entry name" value="Enolase N-terminal domain-like"/>
    <property type="match status" value="1"/>
</dbReference>
<evidence type="ECO:0000256" key="4">
    <source>
        <dbReference type="NCBIfam" id="TIGR01927"/>
    </source>
</evidence>
<dbReference type="Gene3D" id="3.30.390.10">
    <property type="entry name" value="Enolase-like, N-terminal domain"/>
    <property type="match status" value="1"/>
</dbReference>
<dbReference type="NCBIfam" id="NF003473">
    <property type="entry name" value="PRK05105.1"/>
    <property type="match status" value="1"/>
</dbReference>
<dbReference type="CDD" id="cd03320">
    <property type="entry name" value="OSBS"/>
    <property type="match status" value="1"/>
</dbReference>
<dbReference type="InterPro" id="IPR029017">
    <property type="entry name" value="Enolase-like_N"/>
</dbReference>
<reference evidence="6 7" key="1">
    <citation type="submission" date="2021-03" db="EMBL/GenBank/DDBJ databases">
        <title>Novel species identification of genus Shewanella.</title>
        <authorList>
            <person name="Liu G."/>
            <person name="Zhang Q."/>
        </authorList>
    </citation>
    <scope>NUCLEOTIDE SEQUENCE [LARGE SCALE GENOMIC DNA]</scope>
    <source>
        <strain evidence="6 7">FJAT-53726</strain>
    </source>
</reference>
<dbReference type="Pfam" id="PF13378">
    <property type="entry name" value="MR_MLE_C"/>
    <property type="match status" value="1"/>
</dbReference>
<gene>
    <name evidence="6" type="primary">menC</name>
    <name evidence="6" type="ORF">JYB88_17490</name>
</gene>
<organism evidence="6 7">
    <name type="scientific">Shewanella cyperi</name>
    <dbReference type="NCBI Taxonomy" id="2814292"/>
    <lineage>
        <taxon>Bacteria</taxon>
        <taxon>Pseudomonadati</taxon>
        <taxon>Pseudomonadota</taxon>
        <taxon>Gammaproteobacteria</taxon>
        <taxon>Alteromonadales</taxon>
        <taxon>Shewanellaceae</taxon>
        <taxon>Shewanella</taxon>
    </lineage>
</organism>
<dbReference type="PROSITE" id="PS00909">
    <property type="entry name" value="MR_MLE_2"/>
    <property type="match status" value="1"/>
</dbReference>
<keyword evidence="3 6" id="KW-0456">Lyase</keyword>
<keyword evidence="2" id="KW-0460">Magnesium</keyword>
<evidence type="ECO:0000313" key="7">
    <source>
        <dbReference type="Proteomes" id="UP000663281"/>
    </source>
</evidence>
<dbReference type="Gene3D" id="3.20.20.120">
    <property type="entry name" value="Enolase-like C-terminal domain"/>
    <property type="match status" value="1"/>
</dbReference>
<proteinExistence type="predicted"/>
<dbReference type="InterPro" id="IPR036849">
    <property type="entry name" value="Enolase-like_C_sf"/>
</dbReference>
<evidence type="ECO:0000256" key="2">
    <source>
        <dbReference type="ARBA" id="ARBA00022842"/>
    </source>
</evidence>
<dbReference type="EC" id="4.2.1.113" evidence="4"/>
<dbReference type="InterPro" id="IPR029065">
    <property type="entry name" value="Enolase_C-like"/>
</dbReference>
<dbReference type="SFLD" id="SFLDG00180">
    <property type="entry name" value="muconate_cycloisomerase"/>
    <property type="match status" value="1"/>
</dbReference>
<dbReference type="GO" id="GO:0043748">
    <property type="term" value="F:O-succinylbenzoate synthase activity"/>
    <property type="evidence" value="ECO:0007669"/>
    <property type="project" value="UniProtKB-EC"/>
</dbReference>
<dbReference type="PANTHER" id="PTHR48073">
    <property type="entry name" value="O-SUCCINYLBENZOATE SYNTHASE-RELATED"/>
    <property type="match status" value="1"/>
</dbReference>
<dbReference type="Pfam" id="PF21508">
    <property type="entry name" value="MenC_N"/>
    <property type="match status" value="1"/>
</dbReference>
<evidence type="ECO:0000256" key="3">
    <source>
        <dbReference type="ARBA" id="ARBA00023239"/>
    </source>
</evidence>
<dbReference type="NCBIfam" id="TIGR01927">
    <property type="entry name" value="menC_gam_Gplu"/>
    <property type="match status" value="1"/>
</dbReference>
<dbReference type="EMBL" id="CP071504">
    <property type="protein sequence ID" value="QSX29945.1"/>
    <property type="molecule type" value="Genomic_DNA"/>
</dbReference>
<dbReference type="GO" id="GO:0046872">
    <property type="term" value="F:metal ion binding"/>
    <property type="evidence" value="ECO:0007669"/>
    <property type="project" value="UniProtKB-KW"/>
</dbReference>
<dbReference type="KEGG" id="scyp:JYB88_17490"/>
<name>A0A974XK67_9GAMM</name>
<feature type="domain" description="Mandelate racemase/muconate lactonizing enzyme C-terminal" evidence="5">
    <location>
        <begin position="139"/>
        <end position="232"/>
    </location>
</feature>
<dbReference type="PANTHER" id="PTHR48073:SF2">
    <property type="entry name" value="O-SUCCINYLBENZOATE SYNTHASE"/>
    <property type="match status" value="1"/>
</dbReference>
<dbReference type="InterPro" id="IPR013342">
    <property type="entry name" value="Mandelate_racemase_C"/>
</dbReference>
<dbReference type="SMART" id="SM00922">
    <property type="entry name" value="MR_MLE"/>
    <property type="match status" value="1"/>
</dbReference>
<evidence type="ECO:0000313" key="6">
    <source>
        <dbReference type="EMBL" id="QSX29945.1"/>
    </source>
</evidence>
<protein>
    <recommendedName>
        <fullName evidence="4">o-succinylbenzoate synthase</fullName>
        <ecNumber evidence="4">4.2.1.113</ecNumber>
    </recommendedName>
</protein>
<dbReference type="GO" id="GO:0009234">
    <property type="term" value="P:menaquinone biosynthetic process"/>
    <property type="evidence" value="ECO:0007669"/>
    <property type="project" value="UniProtKB-UniRule"/>
</dbReference>
<dbReference type="SFLD" id="SFLDF00009">
    <property type="entry name" value="o-succinylbenzoate_synthase"/>
    <property type="match status" value="1"/>
</dbReference>
<keyword evidence="1" id="KW-0479">Metal-binding</keyword>
<dbReference type="InterPro" id="IPR041338">
    <property type="entry name" value="OSBS_N"/>
</dbReference>
<accession>A0A974XK67</accession>
<dbReference type="InterPro" id="IPR018110">
    <property type="entry name" value="Mandel_Rmase/mucon_lact_enz_CS"/>
</dbReference>
<dbReference type="AlphaFoldDB" id="A0A974XK67"/>
<dbReference type="GO" id="GO:0009063">
    <property type="term" value="P:amino acid catabolic process"/>
    <property type="evidence" value="ECO:0007669"/>
    <property type="project" value="InterPro"/>
</dbReference>
<evidence type="ECO:0000259" key="5">
    <source>
        <dbReference type="SMART" id="SM00922"/>
    </source>
</evidence>
<dbReference type="Proteomes" id="UP000663281">
    <property type="component" value="Chromosome"/>
</dbReference>
<dbReference type="RefSeq" id="WP_207324956.1">
    <property type="nucleotide sequence ID" value="NZ_CP071504.1"/>
</dbReference>
<keyword evidence="7" id="KW-1185">Reference proteome</keyword>
<dbReference type="SUPFAM" id="SSF51604">
    <property type="entry name" value="Enolase C-terminal domain-like"/>
    <property type="match status" value="1"/>
</dbReference>
<sequence>MTVTEISRLALYGYQIPLNPPLPVGRQRITSRHGLLLRAITDQGEAVVELAPLSGTDMDGEPIDGFSRESLQQLQDELTTLQPQLGSTAALERAAGQTALPSLAWGLGLLALKLEGQLTSRQPRLAPVPLIYRLPNETADELVQRLATLPRDCRFAKLKIAQNDVEAELRLIYALLAARPDVRLRLDANGGFSLTQAVDFCACLPKGSIDFIEDPCRESADCEALHSALGLGYALDAPLNAPDFELSPLPGLRALVLKPMLIGSPAKVQALIAAAQQLGVRCIISSALESSLGISDLAAFAAQETPDEAPGLDTLAAFEADLLVSSGKALCLELGQLPLLASWEAGC</sequence>
<evidence type="ECO:0000256" key="1">
    <source>
        <dbReference type="ARBA" id="ARBA00022723"/>
    </source>
</evidence>